<sequence>MARSADRLDDFELVETISKGSFGTVYKAVKKADGRIYALKQVKLKGMKRVDREEAIDEARVLSQLSHPHITQHHGSFIDKDEQLNILMEYAANGCLHDLIRGSGKPRPLPEGKVWKYIIQALLGLSYMHSRKLIHRDIKSLNLFLDAANNIKIGDLGIARLLSGGSDFARTIVGTPYYLSPELCDDKPYNEKSDVWALGVVLYECCMGCHPFEAQNEGALIRKILRGSFTPINGPYSAALVQLCGQMLAFNPVRRPTAAQMLQMPAVVHQARALGVDMACRNHNPAAAVDEKQLQQSGQQGQRRSSSGAADAGQQPVQRASHQPASAGAYMHPGQAAAARHPFDMPLPAEEPPAQQHSAAVPSQQQQQQQQQQASRPQYPGDAAAMAELEPMMAAAAMARVAQPEQLPPAGYQNRPGSARPPPFAVASSASAAGRLNQTTTSAQEAAAGVWGVKPVPPQFGRKRCSDLMATGPGMRGAAGARGGGHGAAPVADDATSYCSTSYQGTSYH</sequence>
<evidence type="ECO:0000256" key="4">
    <source>
        <dbReference type="ARBA" id="ARBA00022741"/>
    </source>
</evidence>
<keyword evidence="5" id="KW-0418">Kinase</keyword>
<dbReference type="EC" id="2.7.11.1" evidence="1"/>
<dbReference type="SUPFAM" id="SSF56112">
    <property type="entry name" value="Protein kinase-like (PK-like)"/>
    <property type="match status" value="1"/>
</dbReference>
<evidence type="ECO:0000313" key="11">
    <source>
        <dbReference type="EMBL" id="WIA09804.1"/>
    </source>
</evidence>
<gene>
    <name evidence="11" type="ORF">OEZ85_009179</name>
</gene>
<keyword evidence="12" id="KW-1185">Reference proteome</keyword>
<evidence type="ECO:0000259" key="10">
    <source>
        <dbReference type="SMART" id="SM00220"/>
    </source>
</evidence>
<feature type="region of interest" description="Disordered" evidence="9">
    <location>
        <begin position="288"/>
        <end position="380"/>
    </location>
</feature>
<evidence type="ECO:0000256" key="3">
    <source>
        <dbReference type="ARBA" id="ARBA00022679"/>
    </source>
</evidence>
<evidence type="ECO:0000256" key="1">
    <source>
        <dbReference type="ARBA" id="ARBA00012513"/>
    </source>
</evidence>
<dbReference type="EMBL" id="CP126208">
    <property type="protein sequence ID" value="WIA09804.1"/>
    <property type="molecule type" value="Genomic_DNA"/>
</dbReference>
<evidence type="ECO:0000256" key="6">
    <source>
        <dbReference type="ARBA" id="ARBA00022840"/>
    </source>
</evidence>
<dbReference type="Pfam" id="PF00069">
    <property type="entry name" value="Pkinase"/>
    <property type="match status" value="1"/>
</dbReference>
<evidence type="ECO:0000256" key="7">
    <source>
        <dbReference type="ARBA" id="ARBA00047899"/>
    </source>
</evidence>
<feature type="compositionally biased region" description="Low complexity" evidence="9">
    <location>
        <begin position="295"/>
        <end position="308"/>
    </location>
</feature>
<keyword evidence="6" id="KW-0067">ATP-binding</keyword>
<proteinExistence type="predicted"/>
<comment type="catalytic activity">
    <reaction evidence="7">
        <text>L-threonyl-[protein] + ATP = O-phospho-L-threonyl-[protein] + ADP + H(+)</text>
        <dbReference type="Rhea" id="RHEA:46608"/>
        <dbReference type="Rhea" id="RHEA-COMP:11060"/>
        <dbReference type="Rhea" id="RHEA-COMP:11605"/>
        <dbReference type="ChEBI" id="CHEBI:15378"/>
        <dbReference type="ChEBI" id="CHEBI:30013"/>
        <dbReference type="ChEBI" id="CHEBI:30616"/>
        <dbReference type="ChEBI" id="CHEBI:61977"/>
        <dbReference type="ChEBI" id="CHEBI:456216"/>
        <dbReference type="EC" id="2.7.11.1"/>
    </reaction>
</comment>
<evidence type="ECO:0000256" key="8">
    <source>
        <dbReference type="ARBA" id="ARBA00048679"/>
    </source>
</evidence>
<feature type="region of interest" description="Disordered" evidence="9">
    <location>
        <begin position="407"/>
        <end position="426"/>
    </location>
</feature>
<dbReference type="InterPro" id="IPR051131">
    <property type="entry name" value="NEK_Ser/Thr_kinase_NIMA"/>
</dbReference>
<evidence type="ECO:0000313" key="12">
    <source>
        <dbReference type="Proteomes" id="UP001244341"/>
    </source>
</evidence>
<evidence type="ECO:0000256" key="2">
    <source>
        <dbReference type="ARBA" id="ARBA00022527"/>
    </source>
</evidence>
<feature type="domain" description="Protein kinase" evidence="10">
    <location>
        <begin position="11"/>
        <end position="267"/>
    </location>
</feature>
<dbReference type="InterPro" id="IPR008271">
    <property type="entry name" value="Ser/Thr_kinase_AS"/>
</dbReference>
<evidence type="ECO:0000256" key="9">
    <source>
        <dbReference type="SAM" id="MobiDB-lite"/>
    </source>
</evidence>
<organism evidence="11 12">
    <name type="scientific">Tetradesmus obliquus</name>
    <name type="common">Green alga</name>
    <name type="synonym">Acutodesmus obliquus</name>
    <dbReference type="NCBI Taxonomy" id="3088"/>
    <lineage>
        <taxon>Eukaryota</taxon>
        <taxon>Viridiplantae</taxon>
        <taxon>Chlorophyta</taxon>
        <taxon>core chlorophytes</taxon>
        <taxon>Chlorophyceae</taxon>
        <taxon>CS clade</taxon>
        <taxon>Sphaeropleales</taxon>
        <taxon>Scenedesmaceae</taxon>
        <taxon>Tetradesmus</taxon>
    </lineage>
</organism>
<dbReference type="InterPro" id="IPR000719">
    <property type="entry name" value="Prot_kinase_dom"/>
</dbReference>
<dbReference type="PROSITE" id="PS00108">
    <property type="entry name" value="PROTEIN_KINASE_ST"/>
    <property type="match status" value="1"/>
</dbReference>
<keyword evidence="2" id="KW-0723">Serine/threonine-protein kinase</keyword>
<keyword evidence="4" id="KW-0547">Nucleotide-binding</keyword>
<evidence type="ECO:0000256" key="5">
    <source>
        <dbReference type="ARBA" id="ARBA00022777"/>
    </source>
</evidence>
<dbReference type="InterPro" id="IPR011009">
    <property type="entry name" value="Kinase-like_dom_sf"/>
</dbReference>
<feature type="compositionally biased region" description="Low complexity" evidence="9">
    <location>
        <begin position="352"/>
        <end position="380"/>
    </location>
</feature>
<dbReference type="PANTHER" id="PTHR44899">
    <property type="entry name" value="CAMK FAMILY PROTEIN KINASE"/>
    <property type="match status" value="1"/>
</dbReference>
<reference evidence="11 12" key="1">
    <citation type="submission" date="2023-05" db="EMBL/GenBank/DDBJ databases">
        <title>A 100% complete, gapless, phased diploid assembly of the Scenedesmus obliquus UTEX 3031 genome.</title>
        <authorList>
            <person name="Biondi T.C."/>
            <person name="Hanschen E.R."/>
            <person name="Kwon T."/>
            <person name="Eng W."/>
            <person name="Kruse C.P.S."/>
            <person name="Koehler S.I."/>
            <person name="Kunde Y."/>
            <person name="Gleasner C.D."/>
            <person name="You Mak K.T."/>
            <person name="Polle J."/>
            <person name="Hovde B.T."/>
            <person name="Starkenburg S.R."/>
        </authorList>
    </citation>
    <scope>NUCLEOTIDE SEQUENCE [LARGE SCALE GENOMIC DNA]</scope>
    <source>
        <strain evidence="11 12">DOE0152z</strain>
    </source>
</reference>
<accession>A0ABY8TL03</accession>
<keyword evidence="3" id="KW-0808">Transferase</keyword>
<feature type="compositionally biased region" description="Polar residues" evidence="9">
    <location>
        <begin position="315"/>
        <end position="324"/>
    </location>
</feature>
<dbReference type="PANTHER" id="PTHR44899:SF7">
    <property type="entry name" value="NIMA-RELATED KINASE"/>
    <property type="match status" value="1"/>
</dbReference>
<dbReference type="Gene3D" id="1.10.510.10">
    <property type="entry name" value="Transferase(Phosphotransferase) domain 1"/>
    <property type="match status" value="1"/>
</dbReference>
<dbReference type="Proteomes" id="UP001244341">
    <property type="component" value="Chromosome 1b"/>
</dbReference>
<protein>
    <recommendedName>
        <fullName evidence="1">non-specific serine/threonine protein kinase</fullName>
        <ecNumber evidence="1">2.7.11.1</ecNumber>
    </recommendedName>
</protein>
<name>A0ABY8TL03_TETOB</name>
<dbReference type="SMART" id="SM00220">
    <property type="entry name" value="S_TKc"/>
    <property type="match status" value="1"/>
</dbReference>
<comment type="catalytic activity">
    <reaction evidence="8">
        <text>L-seryl-[protein] + ATP = O-phospho-L-seryl-[protein] + ADP + H(+)</text>
        <dbReference type="Rhea" id="RHEA:17989"/>
        <dbReference type="Rhea" id="RHEA-COMP:9863"/>
        <dbReference type="Rhea" id="RHEA-COMP:11604"/>
        <dbReference type="ChEBI" id="CHEBI:15378"/>
        <dbReference type="ChEBI" id="CHEBI:29999"/>
        <dbReference type="ChEBI" id="CHEBI:30616"/>
        <dbReference type="ChEBI" id="CHEBI:83421"/>
        <dbReference type="ChEBI" id="CHEBI:456216"/>
        <dbReference type="EC" id="2.7.11.1"/>
    </reaction>
</comment>